<gene>
    <name evidence="2" type="ORF">AH67_00150</name>
</gene>
<dbReference type="RefSeq" id="WP_039170725.1">
    <property type="nucleotide sequence ID" value="NZ_CP007457.1"/>
</dbReference>
<keyword evidence="1" id="KW-1133">Transmembrane helix</keyword>
<feature type="transmembrane region" description="Helical" evidence="1">
    <location>
        <begin position="107"/>
        <end position="125"/>
    </location>
</feature>
<feature type="transmembrane region" description="Helical" evidence="1">
    <location>
        <begin position="21"/>
        <end position="43"/>
    </location>
</feature>
<evidence type="ECO:0000313" key="3">
    <source>
        <dbReference type="Proteomes" id="UP000030636"/>
    </source>
</evidence>
<organism evidence="2 3">
    <name type="scientific">Bifidobacterium pseudolongum PV8-2</name>
    <dbReference type="NCBI Taxonomy" id="1447715"/>
    <lineage>
        <taxon>Bacteria</taxon>
        <taxon>Bacillati</taxon>
        <taxon>Actinomycetota</taxon>
        <taxon>Actinomycetes</taxon>
        <taxon>Bifidobacteriales</taxon>
        <taxon>Bifidobacteriaceae</taxon>
        <taxon>Bifidobacterium</taxon>
    </lineage>
</organism>
<proteinExistence type="predicted"/>
<feature type="transmembrane region" description="Helical" evidence="1">
    <location>
        <begin position="131"/>
        <end position="150"/>
    </location>
</feature>
<keyword evidence="1" id="KW-0472">Membrane</keyword>
<dbReference type="Proteomes" id="UP000030636">
    <property type="component" value="Chromosome"/>
</dbReference>
<reference evidence="2 3" key="1">
    <citation type="journal article" date="2015" name="Genome Announc.">
        <title>Bifidobacterium pseudolongum Strain PV8-2, Isolated from a Stool Sample of an Anemic Kenyan Infant.</title>
        <authorList>
            <person name="Vazquez-Gutierrez P."/>
            <person name="Lacroix C."/>
            <person name="Chassard C."/>
            <person name="Klumpp J."/>
            <person name="Stevens M.J."/>
            <person name="Jans C."/>
        </authorList>
    </citation>
    <scope>NUCLEOTIDE SEQUENCE [LARGE SCALE GENOMIC DNA]</scope>
    <source>
        <strain evidence="2 3">PV8-2</strain>
    </source>
</reference>
<dbReference type="EMBL" id="CP007457">
    <property type="protein sequence ID" value="AIZ15555.1"/>
    <property type="molecule type" value="Genomic_DNA"/>
</dbReference>
<keyword evidence="1" id="KW-0812">Transmembrane</keyword>
<protein>
    <submittedName>
        <fullName evidence="2">Uncharacterized protein</fullName>
    </submittedName>
</protein>
<sequence>MCEKSAKKPCRFGRIKPSGPPALRLAIPAGLVVATVIGIALQAAPVFPHNTMNAWLRALLIGVCVAPAAITLVWTVVVDRSTIPGALPQPEHSVECTWYDQAAKDSFHLLLAGTGLGAALTSFWLPPMVSWTLIAVFAFAALAFAVSYLIRRES</sequence>
<dbReference type="KEGG" id="bpsp:AH67_00150"/>
<keyword evidence="3" id="KW-1185">Reference proteome</keyword>
<dbReference type="AlphaFoldDB" id="A0A0A7I8J8"/>
<accession>A0A0A7I8J8</accession>
<feature type="transmembrane region" description="Helical" evidence="1">
    <location>
        <begin position="55"/>
        <end position="77"/>
    </location>
</feature>
<evidence type="ECO:0000256" key="1">
    <source>
        <dbReference type="SAM" id="Phobius"/>
    </source>
</evidence>
<name>A0A0A7I8J8_9BIFI</name>
<dbReference type="HOGENOM" id="CLU_146062_0_0_11"/>
<evidence type="ECO:0000313" key="2">
    <source>
        <dbReference type="EMBL" id="AIZ15555.1"/>
    </source>
</evidence>
<dbReference type="OrthoDB" id="4420630at2"/>